<protein>
    <submittedName>
        <fullName evidence="10">4-amino-4-deoxy-L-arabinose transferase and related glycosyltransferases of PMT family</fullName>
    </submittedName>
</protein>
<gene>
    <name evidence="10" type="ORF">ALSL_0961</name>
</gene>
<feature type="transmembrane region" description="Helical" evidence="8">
    <location>
        <begin position="315"/>
        <end position="334"/>
    </location>
</feature>
<keyword evidence="2" id="KW-1003">Cell membrane</keyword>
<evidence type="ECO:0000256" key="2">
    <source>
        <dbReference type="ARBA" id="ARBA00022475"/>
    </source>
</evidence>
<evidence type="ECO:0000256" key="1">
    <source>
        <dbReference type="ARBA" id="ARBA00004651"/>
    </source>
</evidence>
<dbReference type="GO" id="GO:0009103">
    <property type="term" value="P:lipopolysaccharide biosynthetic process"/>
    <property type="evidence" value="ECO:0007669"/>
    <property type="project" value="UniProtKB-ARBA"/>
</dbReference>
<reference evidence="11" key="2">
    <citation type="submission" date="2018-06" db="EMBL/GenBank/DDBJ databases">
        <title>Genome sequence of Rhodanobacteraceae bacterium strain Dysh456.</title>
        <authorList>
            <person name="Fukui M."/>
        </authorList>
    </citation>
    <scope>NUCLEOTIDE SEQUENCE [LARGE SCALE GENOMIC DNA]</scope>
    <source>
        <strain evidence="11">Dysh456</strain>
    </source>
</reference>
<feature type="transmembrane region" description="Helical" evidence="8">
    <location>
        <begin position="343"/>
        <end position="364"/>
    </location>
</feature>
<evidence type="ECO:0000256" key="6">
    <source>
        <dbReference type="ARBA" id="ARBA00022989"/>
    </source>
</evidence>
<evidence type="ECO:0000256" key="8">
    <source>
        <dbReference type="SAM" id="Phobius"/>
    </source>
</evidence>
<dbReference type="PANTHER" id="PTHR33908">
    <property type="entry name" value="MANNOSYLTRANSFERASE YKCB-RELATED"/>
    <property type="match status" value="1"/>
</dbReference>
<organism evidence="10 11">
    <name type="scientific">Aerosticca soli</name>
    <dbReference type="NCBI Taxonomy" id="2010829"/>
    <lineage>
        <taxon>Bacteria</taxon>
        <taxon>Pseudomonadati</taxon>
        <taxon>Pseudomonadota</taxon>
        <taxon>Gammaproteobacteria</taxon>
        <taxon>Lysobacterales</taxon>
        <taxon>Rhodanobacteraceae</taxon>
        <taxon>Aerosticca</taxon>
    </lineage>
</organism>
<evidence type="ECO:0000259" key="9">
    <source>
        <dbReference type="Pfam" id="PF13231"/>
    </source>
</evidence>
<reference evidence="11" key="1">
    <citation type="submission" date="2018-04" db="EMBL/GenBank/DDBJ databases">
        <authorList>
            <person name="Watanabe M."/>
            <person name="Kojima H."/>
        </authorList>
    </citation>
    <scope>NUCLEOTIDE SEQUENCE [LARGE SCALE GENOMIC DNA]</scope>
    <source>
        <strain evidence="11">Dysh456</strain>
    </source>
</reference>
<dbReference type="InterPro" id="IPR038731">
    <property type="entry name" value="RgtA/B/C-like"/>
</dbReference>
<feature type="transmembrane region" description="Helical" evidence="8">
    <location>
        <begin position="209"/>
        <end position="227"/>
    </location>
</feature>
<dbReference type="Proteomes" id="UP000270530">
    <property type="component" value="Chromosome"/>
</dbReference>
<proteinExistence type="predicted"/>
<dbReference type="KEGG" id="rbd:ALSL_0961"/>
<dbReference type="InterPro" id="IPR050297">
    <property type="entry name" value="LipidA_mod_glycosyltrf_83"/>
</dbReference>
<keyword evidence="6 8" id="KW-1133">Transmembrane helix</keyword>
<name>A0A2Z6E3I4_9GAMM</name>
<dbReference type="PANTHER" id="PTHR33908:SF11">
    <property type="entry name" value="MEMBRANE PROTEIN"/>
    <property type="match status" value="1"/>
</dbReference>
<keyword evidence="4 10" id="KW-0808">Transferase</keyword>
<evidence type="ECO:0000313" key="10">
    <source>
        <dbReference type="EMBL" id="BBD79625.1"/>
    </source>
</evidence>
<feature type="transmembrane region" description="Helical" evidence="8">
    <location>
        <begin position="287"/>
        <end position="309"/>
    </location>
</feature>
<sequence length="538" mass="59441">MGFAHDRRMATDEGSVAGAEKRWRAVFVAVFLLLSIFKGVLAWRLQPFVDEAFYWQESRHLAWGYSDLPPLTAWLIRLGEALAGHGPWGMRWPFLLLGMAWPWLLVAFARRAFGDARAAWQAGLGCLLLPLAGTLGVLALPDVPLTFAAVLAIYAQWRAASENRLWPWWLLGAALALGFMTHYRGAMPALTALFFGITDARRRRLWRGAGPWLAVLLAALGLVPLVISNWQQRGASLAFQLVERNPWRFHADALAQPLEQALACTPVLYGLLLWAAWQAWRRRHETAWHLIATQAIGFLGLYFVLGLFADDLRFRAHWPLPGYLPLMAALAVLVRERGAMRGALVAGCGLAALGLSLGLAWLGLAAGEHGPGWLAGSKLFPSHFVGWREAAREATRLPEAAGLPWVADNFMLAAELDFATAGRHPIYVLDNPLNAKHGRAVQVALWRRDETALRAEHAGDAVLLIVDETAVRERDRLAWLGSLCARLVELRPRERLELFAGAKPIAFYLARVPVNPLVAGDPAACVAWRAAHVARYGQ</sequence>
<dbReference type="GO" id="GO:0016763">
    <property type="term" value="F:pentosyltransferase activity"/>
    <property type="evidence" value="ECO:0007669"/>
    <property type="project" value="TreeGrafter"/>
</dbReference>
<dbReference type="EMBL" id="AP018560">
    <property type="protein sequence ID" value="BBD79625.1"/>
    <property type="molecule type" value="Genomic_DNA"/>
</dbReference>
<feature type="transmembrane region" description="Helical" evidence="8">
    <location>
        <begin position="260"/>
        <end position="280"/>
    </location>
</feature>
<keyword evidence="7 8" id="KW-0472">Membrane</keyword>
<keyword evidence="3" id="KW-0328">Glycosyltransferase</keyword>
<feature type="transmembrane region" description="Helical" evidence="8">
    <location>
        <begin position="25"/>
        <end position="45"/>
    </location>
</feature>
<dbReference type="Pfam" id="PF13231">
    <property type="entry name" value="PMT_2"/>
    <property type="match status" value="1"/>
</dbReference>
<evidence type="ECO:0000256" key="4">
    <source>
        <dbReference type="ARBA" id="ARBA00022679"/>
    </source>
</evidence>
<accession>A0A2Z6E3I4</accession>
<evidence type="ECO:0000313" key="11">
    <source>
        <dbReference type="Proteomes" id="UP000270530"/>
    </source>
</evidence>
<keyword evidence="5 8" id="KW-0812">Transmembrane</keyword>
<feature type="transmembrane region" description="Helical" evidence="8">
    <location>
        <begin position="125"/>
        <end position="154"/>
    </location>
</feature>
<evidence type="ECO:0000256" key="3">
    <source>
        <dbReference type="ARBA" id="ARBA00022676"/>
    </source>
</evidence>
<evidence type="ECO:0000256" key="7">
    <source>
        <dbReference type="ARBA" id="ARBA00023136"/>
    </source>
</evidence>
<evidence type="ECO:0000256" key="5">
    <source>
        <dbReference type="ARBA" id="ARBA00022692"/>
    </source>
</evidence>
<keyword evidence="11" id="KW-1185">Reference proteome</keyword>
<feature type="domain" description="Glycosyltransferase RgtA/B/C/D-like" evidence="9">
    <location>
        <begin position="68"/>
        <end position="226"/>
    </location>
</feature>
<feature type="transmembrane region" description="Helical" evidence="8">
    <location>
        <begin position="92"/>
        <end position="113"/>
    </location>
</feature>
<comment type="subcellular location">
    <subcellularLocation>
        <location evidence="1">Cell membrane</location>
        <topology evidence="1">Multi-pass membrane protein</topology>
    </subcellularLocation>
</comment>
<dbReference type="AlphaFoldDB" id="A0A2Z6E3I4"/>
<dbReference type="GO" id="GO:0005886">
    <property type="term" value="C:plasma membrane"/>
    <property type="evidence" value="ECO:0007669"/>
    <property type="project" value="UniProtKB-SubCell"/>
</dbReference>
<feature type="transmembrane region" description="Helical" evidence="8">
    <location>
        <begin position="166"/>
        <end position="197"/>
    </location>
</feature>